<evidence type="ECO:0008006" key="7">
    <source>
        <dbReference type="Google" id="ProtNLM"/>
    </source>
</evidence>
<evidence type="ECO:0000256" key="1">
    <source>
        <dbReference type="ARBA" id="ARBA00022692"/>
    </source>
</evidence>
<name>A0ABQ8C8S8_BRANA</name>
<accession>A0ABQ8C8S8</accession>
<gene>
    <name evidence="5" type="ORF">HID58_036759</name>
</gene>
<comment type="caution">
    <text evidence="5">The sequence shown here is derived from an EMBL/GenBank/DDBJ whole genome shotgun (WGS) entry which is preliminary data.</text>
</comment>
<keyword evidence="2 4" id="KW-1133">Transmembrane helix</keyword>
<dbReference type="EMBL" id="JAGKQM010000009">
    <property type="protein sequence ID" value="KAH0913438.1"/>
    <property type="molecule type" value="Genomic_DNA"/>
</dbReference>
<keyword evidence="3 4" id="KW-0472">Membrane</keyword>
<evidence type="ECO:0000256" key="4">
    <source>
        <dbReference type="SAM" id="Phobius"/>
    </source>
</evidence>
<keyword evidence="6" id="KW-1185">Reference proteome</keyword>
<reference evidence="5 6" key="1">
    <citation type="submission" date="2021-05" db="EMBL/GenBank/DDBJ databases">
        <title>Genome Assembly of Synthetic Allotetraploid Brassica napus Reveals Homoeologous Exchanges between Subgenomes.</title>
        <authorList>
            <person name="Davis J.T."/>
        </authorList>
    </citation>
    <scope>NUCLEOTIDE SEQUENCE [LARGE SCALE GENOMIC DNA]</scope>
    <source>
        <strain evidence="6">cv. Da-Ae</strain>
        <tissue evidence="5">Seedling</tissue>
    </source>
</reference>
<keyword evidence="1 4" id="KW-0812">Transmembrane</keyword>
<feature type="transmembrane region" description="Helical" evidence="4">
    <location>
        <begin position="37"/>
        <end position="59"/>
    </location>
</feature>
<sequence>MVKSRDMLPSLAMVLVQIGYAGMNITSKMAMEAGMKPLILVAYRQIFASITTLPVAFFLERYKILLINISMHEI</sequence>
<proteinExistence type="predicted"/>
<evidence type="ECO:0000313" key="5">
    <source>
        <dbReference type="EMBL" id="KAH0913438.1"/>
    </source>
</evidence>
<protein>
    <recommendedName>
        <fullName evidence="7">WAT1-related protein</fullName>
    </recommendedName>
</protein>
<dbReference type="Proteomes" id="UP000824890">
    <property type="component" value="Unassembled WGS sequence"/>
</dbReference>
<dbReference type="InterPro" id="IPR030184">
    <property type="entry name" value="WAT1-related"/>
</dbReference>
<evidence type="ECO:0000256" key="2">
    <source>
        <dbReference type="ARBA" id="ARBA00022989"/>
    </source>
</evidence>
<evidence type="ECO:0000313" key="6">
    <source>
        <dbReference type="Proteomes" id="UP000824890"/>
    </source>
</evidence>
<dbReference type="PANTHER" id="PTHR31218">
    <property type="entry name" value="WAT1-RELATED PROTEIN"/>
    <property type="match status" value="1"/>
</dbReference>
<evidence type="ECO:0000256" key="3">
    <source>
        <dbReference type="ARBA" id="ARBA00023136"/>
    </source>
</evidence>
<organism evidence="5 6">
    <name type="scientific">Brassica napus</name>
    <name type="common">Rape</name>
    <dbReference type="NCBI Taxonomy" id="3708"/>
    <lineage>
        <taxon>Eukaryota</taxon>
        <taxon>Viridiplantae</taxon>
        <taxon>Streptophyta</taxon>
        <taxon>Embryophyta</taxon>
        <taxon>Tracheophyta</taxon>
        <taxon>Spermatophyta</taxon>
        <taxon>Magnoliopsida</taxon>
        <taxon>eudicotyledons</taxon>
        <taxon>Gunneridae</taxon>
        <taxon>Pentapetalae</taxon>
        <taxon>rosids</taxon>
        <taxon>malvids</taxon>
        <taxon>Brassicales</taxon>
        <taxon>Brassicaceae</taxon>
        <taxon>Brassiceae</taxon>
        <taxon>Brassica</taxon>
    </lineage>
</organism>